<gene>
    <name evidence="1" type="ORF">ES288_A08G263600v1</name>
</gene>
<dbReference type="AlphaFoldDB" id="A0A5D2FPE8"/>
<reference evidence="1 2" key="1">
    <citation type="submission" date="2019-06" db="EMBL/GenBank/DDBJ databases">
        <title>WGS assembly of Gossypium darwinii.</title>
        <authorList>
            <person name="Chen Z.J."/>
            <person name="Sreedasyam A."/>
            <person name="Ando A."/>
            <person name="Song Q."/>
            <person name="De L."/>
            <person name="Hulse-Kemp A."/>
            <person name="Ding M."/>
            <person name="Ye W."/>
            <person name="Kirkbride R."/>
            <person name="Jenkins J."/>
            <person name="Plott C."/>
            <person name="Lovell J."/>
            <person name="Lin Y.-M."/>
            <person name="Vaughn R."/>
            <person name="Liu B."/>
            <person name="Li W."/>
            <person name="Simpson S."/>
            <person name="Scheffler B."/>
            <person name="Saski C."/>
            <person name="Grover C."/>
            <person name="Hu G."/>
            <person name="Conover J."/>
            <person name="Carlson J."/>
            <person name="Shu S."/>
            <person name="Boston L."/>
            <person name="Williams M."/>
            <person name="Peterson D."/>
            <person name="Mcgee K."/>
            <person name="Jones D."/>
            <person name="Wendel J."/>
            <person name="Stelly D."/>
            <person name="Grimwood J."/>
            <person name="Schmutz J."/>
        </authorList>
    </citation>
    <scope>NUCLEOTIDE SEQUENCE [LARGE SCALE GENOMIC DNA]</scope>
    <source>
        <strain evidence="1">1808015.09</strain>
    </source>
</reference>
<sequence length="85" mass="10051">MDLCNSVIKTKAYHFVFFTHIKQSKSKNRSKKKTLSIAEIRPKRRRGETFFLSIDGLKAQKGRGFQTLTEIYKWGKRECFSDFLE</sequence>
<evidence type="ECO:0000313" key="1">
    <source>
        <dbReference type="EMBL" id="TYH07804.1"/>
    </source>
</evidence>
<keyword evidence="2" id="KW-1185">Reference proteome</keyword>
<organism evidence="1 2">
    <name type="scientific">Gossypium darwinii</name>
    <name type="common">Darwin's cotton</name>
    <name type="synonym">Gossypium barbadense var. darwinii</name>
    <dbReference type="NCBI Taxonomy" id="34276"/>
    <lineage>
        <taxon>Eukaryota</taxon>
        <taxon>Viridiplantae</taxon>
        <taxon>Streptophyta</taxon>
        <taxon>Embryophyta</taxon>
        <taxon>Tracheophyta</taxon>
        <taxon>Spermatophyta</taxon>
        <taxon>Magnoliopsida</taxon>
        <taxon>eudicotyledons</taxon>
        <taxon>Gunneridae</taxon>
        <taxon>Pentapetalae</taxon>
        <taxon>rosids</taxon>
        <taxon>malvids</taxon>
        <taxon>Malvales</taxon>
        <taxon>Malvaceae</taxon>
        <taxon>Malvoideae</taxon>
        <taxon>Gossypium</taxon>
    </lineage>
</organism>
<protein>
    <submittedName>
        <fullName evidence="1">Uncharacterized protein</fullName>
    </submittedName>
</protein>
<dbReference type="EMBL" id="CM017695">
    <property type="protein sequence ID" value="TYH07804.1"/>
    <property type="molecule type" value="Genomic_DNA"/>
</dbReference>
<accession>A0A5D2FPE8</accession>
<proteinExistence type="predicted"/>
<dbReference type="Proteomes" id="UP000323506">
    <property type="component" value="Chromosome A08"/>
</dbReference>
<name>A0A5D2FPE8_GOSDA</name>
<evidence type="ECO:0000313" key="2">
    <source>
        <dbReference type="Proteomes" id="UP000323506"/>
    </source>
</evidence>